<dbReference type="SUPFAM" id="SSF100879">
    <property type="entry name" value="Lesion bypass DNA polymerase (Y-family), little finger domain"/>
    <property type="match status" value="1"/>
</dbReference>
<dbReference type="InterPro" id="IPR024728">
    <property type="entry name" value="PolY_HhH_motif"/>
</dbReference>
<dbReference type="InterPro" id="IPR050116">
    <property type="entry name" value="DNA_polymerase-Y"/>
</dbReference>
<dbReference type="GO" id="GO:0009432">
    <property type="term" value="P:SOS response"/>
    <property type="evidence" value="ECO:0007669"/>
    <property type="project" value="TreeGrafter"/>
</dbReference>
<dbReference type="Gene3D" id="3.30.1490.100">
    <property type="entry name" value="DNA polymerase, Y-family, little finger domain"/>
    <property type="match status" value="1"/>
</dbReference>
<evidence type="ECO:0000256" key="2">
    <source>
        <dbReference type="ARBA" id="ARBA00022457"/>
    </source>
</evidence>
<keyword evidence="3" id="KW-0548">Nucleotidyltransferase</keyword>
<dbReference type="AlphaFoldDB" id="A0AAJ5EGG3"/>
<dbReference type="EMBL" id="SRHU01000007">
    <property type="protein sequence ID" value="TFZ42934.1"/>
    <property type="molecule type" value="Genomic_DNA"/>
</dbReference>
<dbReference type="GO" id="GO:0006281">
    <property type="term" value="P:DNA repair"/>
    <property type="evidence" value="ECO:0007669"/>
    <property type="project" value="InterPro"/>
</dbReference>
<evidence type="ECO:0000259" key="6">
    <source>
        <dbReference type="PROSITE" id="PS50173"/>
    </source>
</evidence>
<dbReference type="GO" id="GO:0005829">
    <property type="term" value="C:cytosol"/>
    <property type="evidence" value="ECO:0007669"/>
    <property type="project" value="TreeGrafter"/>
</dbReference>
<evidence type="ECO:0000256" key="4">
    <source>
        <dbReference type="ARBA" id="ARBA00022705"/>
    </source>
</evidence>
<dbReference type="CDD" id="cd01700">
    <property type="entry name" value="PolY_Pol_V_umuC"/>
    <property type="match status" value="1"/>
</dbReference>
<dbReference type="InterPro" id="IPR001126">
    <property type="entry name" value="UmuC"/>
</dbReference>
<dbReference type="Gene3D" id="3.40.1170.60">
    <property type="match status" value="1"/>
</dbReference>
<dbReference type="InterPro" id="IPR043128">
    <property type="entry name" value="Rev_trsase/Diguanyl_cyclase"/>
</dbReference>
<organism evidence="7 8">
    <name type="scientific">Vagococcus xieshaowenii</name>
    <dbReference type="NCBI Taxonomy" id="2562451"/>
    <lineage>
        <taxon>Bacteria</taxon>
        <taxon>Bacillati</taxon>
        <taxon>Bacillota</taxon>
        <taxon>Bacilli</taxon>
        <taxon>Lactobacillales</taxon>
        <taxon>Enterococcaceae</taxon>
        <taxon>Vagococcus</taxon>
    </lineage>
</organism>
<dbReference type="Pfam" id="PF11799">
    <property type="entry name" value="IMS_C"/>
    <property type="match status" value="1"/>
</dbReference>
<keyword evidence="5" id="KW-0239">DNA-directed DNA polymerase</keyword>
<comment type="caution">
    <text evidence="7">The sequence shown here is derived from an EMBL/GenBank/DDBJ whole genome shotgun (WGS) entry which is preliminary data.</text>
</comment>
<accession>A0AAJ5EGG3</accession>
<dbReference type="GO" id="GO:0042276">
    <property type="term" value="P:error-prone translesion synthesis"/>
    <property type="evidence" value="ECO:0007669"/>
    <property type="project" value="TreeGrafter"/>
</dbReference>
<dbReference type="Proteomes" id="UP000297725">
    <property type="component" value="Unassembled WGS sequence"/>
</dbReference>
<dbReference type="GO" id="GO:0006260">
    <property type="term" value="P:DNA replication"/>
    <property type="evidence" value="ECO:0007669"/>
    <property type="project" value="UniProtKB-KW"/>
</dbReference>
<dbReference type="Pfam" id="PF11798">
    <property type="entry name" value="IMS_HHH"/>
    <property type="match status" value="1"/>
</dbReference>
<dbReference type="InterPro" id="IPR017961">
    <property type="entry name" value="DNA_pol_Y-fam_little_finger"/>
</dbReference>
<dbReference type="PANTHER" id="PTHR11076:SF35">
    <property type="entry name" value="DNA REPAIR PROTEIN HOMOLOG YOBH"/>
    <property type="match status" value="1"/>
</dbReference>
<dbReference type="SUPFAM" id="SSF56672">
    <property type="entry name" value="DNA/RNA polymerases"/>
    <property type="match status" value="1"/>
</dbReference>
<evidence type="ECO:0000313" key="8">
    <source>
        <dbReference type="Proteomes" id="UP000297725"/>
    </source>
</evidence>
<dbReference type="PROSITE" id="PS50173">
    <property type="entry name" value="UMUC"/>
    <property type="match status" value="1"/>
</dbReference>
<dbReference type="InterPro" id="IPR036775">
    <property type="entry name" value="DNA_pol_Y-fam_lit_finger_sf"/>
</dbReference>
<dbReference type="Gene3D" id="1.10.150.20">
    <property type="entry name" value="5' to 3' exonuclease, C-terminal subdomain"/>
    <property type="match status" value="1"/>
</dbReference>
<dbReference type="InterPro" id="IPR043502">
    <property type="entry name" value="DNA/RNA_pol_sf"/>
</dbReference>
<name>A0AAJ5EGG3_9ENTE</name>
<dbReference type="RefSeq" id="WP_135253560.1">
    <property type="nucleotide sequence ID" value="NZ_SRHU01000007.1"/>
</dbReference>
<evidence type="ECO:0000313" key="7">
    <source>
        <dbReference type="EMBL" id="TFZ42934.1"/>
    </source>
</evidence>
<reference evidence="7 8" key="1">
    <citation type="submission" date="2019-03" db="EMBL/GenBank/DDBJ databases">
        <title>Vagococcus sp. was isolated fron gut of Carduelis flavirostris.</title>
        <authorList>
            <person name="Ge Y."/>
        </authorList>
    </citation>
    <scope>NUCLEOTIDE SEQUENCE [LARGE SCALE GENOMIC DNA]</scope>
    <source>
        <strain evidence="7 8">CF-210</strain>
    </source>
</reference>
<dbReference type="GO" id="GO:0003684">
    <property type="term" value="F:damaged DNA binding"/>
    <property type="evidence" value="ECO:0007669"/>
    <property type="project" value="InterPro"/>
</dbReference>
<protein>
    <submittedName>
        <fullName evidence="7">Y-family DNA polymerase</fullName>
    </submittedName>
</protein>
<dbReference type="GO" id="GO:0003887">
    <property type="term" value="F:DNA-directed DNA polymerase activity"/>
    <property type="evidence" value="ECO:0007669"/>
    <property type="project" value="UniProtKB-KW"/>
</dbReference>
<evidence type="ECO:0000256" key="5">
    <source>
        <dbReference type="ARBA" id="ARBA00022932"/>
    </source>
</evidence>
<keyword evidence="2" id="KW-0515">Mutator protein</keyword>
<gene>
    <name evidence="7" type="ORF">E4031_01485</name>
</gene>
<sequence>MSYFNYEEEPLKDIFLIDAKSFYASCECVARGLHPLKTMLVVASTADNTGSGLVLAASPLAKKKLGISNVTRLNKVPKHKDLLMVPPRMNYYIDVNIKINNIFRQYVADEDLLVYSIDESILDVTKSLNLFFPDKNMSRREKRWRLARRIQLEVKNATGIYLTVGIGDNPLLAKIALDNYSKHSKSFIDEIRYEDVEEKIWTISPMTDFWGIGERTKENLRKLNIWSIKELANADPVKLKMKFGILGLQLFHHANGIDRTILSEPAPKTREKSYGNSQVLPRDYHKQEEIEVVIKEMAEQVASRIRRQGCKTACVRLSIGFSFSEFEKGFSKQLAVPLTSSTKVLQSHLLKLFRENYEGQVVRHIGVTYSKLTHTNSLQLNLFESPTLTIKNERIDTIIDKIRDKYGFTSIVRATSLSEGSRSIARASLVGGHAGGHDGL</sequence>
<feature type="domain" description="UmuC" evidence="6">
    <location>
        <begin position="14"/>
        <end position="213"/>
    </location>
</feature>
<comment type="similarity">
    <text evidence="1">Belongs to the DNA polymerase type-Y family.</text>
</comment>
<evidence type="ECO:0000256" key="1">
    <source>
        <dbReference type="ARBA" id="ARBA00010945"/>
    </source>
</evidence>
<dbReference type="Gene3D" id="3.30.70.270">
    <property type="match status" value="1"/>
</dbReference>
<dbReference type="PANTHER" id="PTHR11076">
    <property type="entry name" value="DNA REPAIR POLYMERASE UMUC / TRANSFERASE FAMILY MEMBER"/>
    <property type="match status" value="1"/>
</dbReference>
<dbReference type="Pfam" id="PF00817">
    <property type="entry name" value="IMS"/>
    <property type="match status" value="1"/>
</dbReference>
<evidence type="ECO:0000256" key="3">
    <source>
        <dbReference type="ARBA" id="ARBA00022695"/>
    </source>
</evidence>
<proteinExistence type="inferred from homology"/>
<keyword evidence="5" id="KW-0808">Transferase</keyword>
<keyword evidence="4" id="KW-0235">DNA replication</keyword>